<evidence type="ECO:0000256" key="10">
    <source>
        <dbReference type="HAMAP-Rule" id="MF_00115"/>
    </source>
</evidence>
<keyword evidence="3 10" id="KW-0813">Transport</keyword>
<keyword evidence="5 10" id="KW-0812">Transmembrane</keyword>
<comment type="similarity">
    <text evidence="2 10">Belongs to the MscL family.</text>
</comment>
<evidence type="ECO:0000313" key="12">
    <source>
        <dbReference type="Proteomes" id="UP000187172"/>
    </source>
</evidence>
<evidence type="ECO:0000256" key="1">
    <source>
        <dbReference type="ARBA" id="ARBA00004651"/>
    </source>
</evidence>
<dbReference type="Gene3D" id="1.10.1200.120">
    <property type="entry name" value="Large-conductance mechanosensitive channel, MscL, domain 1"/>
    <property type="match status" value="1"/>
</dbReference>
<comment type="function">
    <text evidence="10">Channel that opens in response to stretch forces in the membrane lipid bilayer. May participate in the regulation of osmotic pressure changes within the cell.</text>
</comment>
<evidence type="ECO:0000256" key="6">
    <source>
        <dbReference type="ARBA" id="ARBA00022989"/>
    </source>
</evidence>
<keyword evidence="9 10" id="KW-0407">Ion channel</keyword>
<dbReference type="NCBIfam" id="TIGR00220">
    <property type="entry name" value="mscL"/>
    <property type="match status" value="1"/>
</dbReference>
<dbReference type="InterPro" id="IPR037673">
    <property type="entry name" value="MSC/AndL"/>
</dbReference>
<evidence type="ECO:0000256" key="4">
    <source>
        <dbReference type="ARBA" id="ARBA00022475"/>
    </source>
</evidence>
<keyword evidence="7 10" id="KW-0406">Ion transport</keyword>
<reference evidence="11 12" key="1">
    <citation type="submission" date="2016-11" db="EMBL/GenBank/DDBJ databases">
        <title>Paenibacillus species isolates.</title>
        <authorList>
            <person name="Beno S.M."/>
        </authorList>
    </citation>
    <scope>NUCLEOTIDE SEQUENCE [LARGE SCALE GENOMIC DNA]</scope>
    <source>
        <strain evidence="11 12">FSL R5-0378</strain>
    </source>
</reference>
<dbReference type="STRING" id="297318.BK138_21720"/>
<dbReference type="PANTHER" id="PTHR30266:SF2">
    <property type="entry name" value="LARGE-CONDUCTANCE MECHANOSENSITIVE CHANNEL"/>
    <property type="match status" value="1"/>
</dbReference>
<dbReference type="PROSITE" id="PS01327">
    <property type="entry name" value="MSCL"/>
    <property type="match status" value="1"/>
</dbReference>
<keyword evidence="4 10" id="KW-1003">Cell membrane</keyword>
<feature type="transmembrane region" description="Helical" evidence="10">
    <location>
        <begin position="94"/>
        <end position="118"/>
    </location>
</feature>
<evidence type="ECO:0000256" key="8">
    <source>
        <dbReference type="ARBA" id="ARBA00023136"/>
    </source>
</evidence>
<feature type="transmembrane region" description="Helical" evidence="10">
    <location>
        <begin position="21"/>
        <end position="42"/>
    </location>
</feature>
<organism evidence="11 12">
    <name type="scientific">Paenibacillus rhizosphaerae</name>
    <dbReference type="NCBI Taxonomy" id="297318"/>
    <lineage>
        <taxon>Bacteria</taxon>
        <taxon>Bacillati</taxon>
        <taxon>Bacillota</taxon>
        <taxon>Bacilli</taxon>
        <taxon>Bacillales</taxon>
        <taxon>Paenibacillaceae</taxon>
        <taxon>Paenibacillus</taxon>
    </lineage>
</organism>
<keyword evidence="6 10" id="KW-1133">Transmembrane helix</keyword>
<evidence type="ECO:0000256" key="9">
    <source>
        <dbReference type="ARBA" id="ARBA00023303"/>
    </source>
</evidence>
<dbReference type="GO" id="GO:0005886">
    <property type="term" value="C:plasma membrane"/>
    <property type="evidence" value="ECO:0007669"/>
    <property type="project" value="UniProtKB-SubCell"/>
</dbReference>
<dbReference type="HAMAP" id="MF_00115">
    <property type="entry name" value="MscL"/>
    <property type="match status" value="1"/>
</dbReference>
<comment type="subunit">
    <text evidence="10">Homopentamer.</text>
</comment>
<proteinExistence type="inferred from homology"/>
<comment type="caution">
    <text evidence="11">The sequence shown here is derived from an EMBL/GenBank/DDBJ whole genome shotgun (WGS) entry which is preliminary data.</text>
</comment>
<dbReference type="EMBL" id="MRTP01000006">
    <property type="protein sequence ID" value="OMF52695.1"/>
    <property type="molecule type" value="Genomic_DNA"/>
</dbReference>
<dbReference type="NCBIfam" id="NF001843">
    <property type="entry name" value="PRK00567.1-4"/>
    <property type="match status" value="1"/>
</dbReference>
<evidence type="ECO:0000256" key="5">
    <source>
        <dbReference type="ARBA" id="ARBA00022692"/>
    </source>
</evidence>
<dbReference type="PANTHER" id="PTHR30266">
    <property type="entry name" value="MECHANOSENSITIVE CHANNEL MSCL"/>
    <property type="match status" value="1"/>
</dbReference>
<dbReference type="Proteomes" id="UP000187172">
    <property type="component" value="Unassembled WGS sequence"/>
</dbReference>
<evidence type="ECO:0000313" key="11">
    <source>
        <dbReference type="EMBL" id="OMF52695.1"/>
    </source>
</evidence>
<keyword evidence="8 10" id="KW-0472">Membrane</keyword>
<comment type="subcellular location">
    <subcellularLocation>
        <location evidence="1 10">Cell membrane</location>
        <topology evidence="1 10">Multi-pass membrane protein</topology>
    </subcellularLocation>
</comment>
<dbReference type="SUPFAM" id="SSF81330">
    <property type="entry name" value="Gated mechanosensitive channel"/>
    <property type="match status" value="1"/>
</dbReference>
<dbReference type="NCBIfam" id="NF010557">
    <property type="entry name" value="PRK13952.1"/>
    <property type="match status" value="1"/>
</dbReference>
<dbReference type="InterPro" id="IPR019823">
    <property type="entry name" value="Mechanosensitive_channel_CS"/>
</dbReference>
<dbReference type="InterPro" id="IPR001185">
    <property type="entry name" value="MS_channel"/>
</dbReference>
<protein>
    <recommendedName>
        <fullName evidence="10">Large-conductance mechanosensitive channel</fullName>
    </recommendedName>
</protein>
<gene>
    <name evidence="10" type="primary">mscL</name>
    <name evidence="11" type="ORF">BK138_21720</name>
</gene>
<name>A0A1R1ELL3_9BACL</name>
<keyword evidence="12" id="KW-1185">Reference proteome</keyword>
<evidence type="ECO:0000256" key="3">
    <source>
        <dbReference type="ARBA" id="ARBA00022448"/>
    </source>
</evidence>
<dbReference type="PRINTS" id="PR01264">
    <property type="entry name" value="MECHCHANNEL"/>
</dbReference>
<sequence length="171" mass="18653">MTLRRFGEMKGFIHEFKEFAVRGNVIDLAVGVIIGGAFGKIVSSIVSDIIMPPIGVLLGGVNFSDLIIRLTGKTMKDGSKVNTLAEAKEVGAPVIAYGQFLNTVIDFLIISFCIFLLVKGINWIKNREHEKPEPEKTTKECPYCLSEIPAAATRCAHCTSVLDTDPEPQQA</sequence>
<evidence type="ECO:0000256" key="7">
    <source>
        <dbReference type="ARBA" id="ARBA00023065"/>
    </source>
</evidence>
<dbReference type="AlphaFoldDB" id="A0A1R1ELL3"/>
<dbReference type="Pfam" id="PF01741">
    <property type="entry name" value="MscL"/>
    <property type="match status" value="1"/>
</dbReference>
<dbReference type="InterPro" id="IPR036019">
    <property type="entry name" value="MscL_channel"/>
</dbReference>
<dbReference type="GO" id="GO:0008381">
    <property type="term" value="F:mechanosensitive monoatomic ion channel activity"/>
    <property type="evidence" value="ECO:0007669"/>
    <property type="project" value="UniProtKB-UniRule"/>
</dbReference>
<evidence type="ECO:0000256" key="2">
    <source>
        <dbReference type="ARBA" id="ARBA00007254"/>
    </source>
</evidence>
<accession>A0A1R1ELL3</accession>